<dbReference type="PROSITE" id="PS50109">
    <property type="entry name" value="HIS_KIN"/>
    <property type="match status" value="1"/>
</dbReference>
<dbReference type="GO" id="GO:0005524">
    <property type="term" value="F:ATP binding"/>
    <property type="evidence" value="ECO:0007669"/>
    <property type="project" value="UniProtKB-KW"/>
</dbReference>
<evidence type="ECO:0000256" key="9">
    <source>
        <dbReference type="ARBA" id="ARBA00022777"/>
    </source>
</evidence>
<evidence type="ECO:0000256" key="7">
    <source>
        <dbReference type="ARBA" id="ARBA00022692"/>
    </source>
</evidence>
<dbReference type="PRINTS" id="PR00344">
    <property type="entry name" value="BCTRLSENSOR"/>
</dbReference>
<dbReference type="SMART" id="SM00091">
    <property type="entry name" value="PAS"/>
    <property type="match status" value="1"/>
</dbReference>
<dbReference type="PANTHER" id="PTHR43547:SF10">
    <property type="entry name" value="SENSOR HISTIDINE KINASE DCUS"/>
    <property type="match status" value="1"/>
</dbReference>
<evidence type="ECO:0000256" key="1">
    <source>
        <dbReference type="ARBA" id="ARBA00000085"/>
    </source>
</evidence>
<feature type="transmembrane region" description="Helical" evidence="14">
    <location>
        <begin position="15"/>
        <end position="34"/>
    </location>
</feature>
<name>A0A8A0RN06_9FIRM</name>
<evidence type="ECO:0000256" key="6">
    <source>
        <dbReference type="ARBA" id="ARBA00022679"/>
    </source>
</evidence>
<keyword evidence="7 14" id="KW-0812">Transmembrane</keyword>
<comment type="subcellular location">
    <subcellularLocation>
        <location evidence="2">Cell membrane</location>
        <topology evidence="2">Multi-pass membrane protein</topology>
    </subcellularLocation>
</comment>
<evidence type="ECO:0000256" key="10">
    <source>
        <dbReference type="ARBA" id="ARBA00022840"/>
    </source>
</evidence>
<dbReference type="SUPFAM" id="SSF55785">
    <property type="entry name" value="PYP-like sensor domain (PAS domain)"/>
    <property type="match status" value="1"/>
</dbReference>
<evidence type="ECO:0000256" key="5">
    <source>
        <dbReference type="ARBA" id="ARBA00022553"/>
    </source>
</evidence>
<dbReference type="Gene3D" id="3.30.450.20">
    <property type="entry name" value="PAS domain"/>
    <property type="match status" value="2"/>
</dbReference>
<dbReference type="GO" id="GO:0000155">
    <property type="term" value="F:phosphorelay sensor kinase activity"/>
    <property type="evidence" value="ECO:0007669"/>
    <property type="project" value="InterPro"/>
</dbReference>
<keyword evidence="4" id="KW-1003">Cell membrane</keyword>
<evidence type="ECO:0000256" key="2">
    <source>
        <dbReference type="ARBA" id="ARBA00004651"/>
    </source>
</evidence>
<dbReference type="InterPro" id="IPR005467">
    <property type="entry name" value="His_kinase_dom"/>
</dbReference>
<keyword evidence="12" id="KW-0902">Two-component regulatory system</keyword>
<dbReference type="InterPro" id="IPR004358">
    <property type="entry name" value="Sig_transdc_His_kin-like_C"/>
</dbReference>
<keyword evidence="18" id="KW-1185">Reference proteome</keyword>
<evidence type="ECO:0000256" key="12">
    <source>
        <dbReference type="ARBA" id="ARBA00023012"/>
    </source>
</evidence>
<dbReference type="InterPro" id="IPR035965">
    <property type="entry name" value="PAS-like_dom_sf"/>
</dbReference>
<reference evidence="17" key="1">
    <citation type="submission" date="2020-07" db="EMBL/GenBank/DDBJ databases">
        <title>Koleobacter methoxysyntrophicus gen. nov., sp. nov., a novel anaerobic bacterium isolated from deep subsurface oil field and proposal of Koleobacterales ord. nov. in the phylum Firmicutes.</title>
        <authorList>
            <person name="Sakamoto S."/>
            <person name="Tamaki H."/>
        </authorList>
    </citation>
    <scope>NUCLEOTIDE SEQUENCE</scope>
    <source>
        <strain evidence="17">NRmbB1</strain>
    </source>
</reference>
<dbReference type="Gene3D" id="1.10.287.130">
    <property type="match status" value="1"/>
</dbReference>
<comment type="catalytic activity">
    <reaction evidence="1">
        <text>ATP + protein L-histidine = ADP + protein N-phospho-L-histidine.</text>
        <dbReference type="EC" id="2.7.13.3"/>
    </reaction>
</comment>
<dbReference type="GO" id="GO:0006355">
    <property type="term" value="P:regulation of DNA-templated transcription"/>
    <property type="evidence" value="ECO:0007669"/>
    <property type="project" value="InterPro"/>
</dbReference>
<dbReference type="SUPFAM" id="SSF103190">
    <property type="entry name" value="Sensory domain-like"/>
    <property type="match status" value="1"/>
</dbReference>
<proteinExistence type="predicted"/>
<dbReference type="EC" id="2.7.13.3" evidence="3"/>
<evidence type="ECO:0000256" key="14">
    <source>
        <dbReference type="SAM" id="Phobius"/>
    </source>
</evidence>
<dbReference type="InterPro" id="IPR039506">
    <property type="entry name" value="SPOB_a"/>
</dbReference>
<dbReference type="SUPFAM" id="SSF55874">
    <property type="entry name" value="ATPase domain of HSP90 chaperone/DNA topoisomerase II/histidine kinase"/>
    <property type="match status" value="1"/>
</dbReference>
<dbReference type="NCBIfam" id="NF008298">
    <property type="entry name" value="PRK11086.1"/>
    <property type="match status" value="1"/>
</dbReference>
<dbReference type="Gene3D" id="3.30.565.10">
    <property type="entry name" value="Histidine kinase-like ATPase, C-terminal domain"/>
    <property type="match status" value="1"/>
</dbReference>
<keyword evidence="5" id="KW-0597">Phosphoprotein</keyword>
<dbReference type="FunFam" id="1.10.287.130:FF:000011">
    <property type="entry name" value="Sensor histidine kinase DcuS"/>
    <property type="match status" value="1"/>
</dbReference>
<dbReference type="FunFam" id="3.30.450.20:FF:000018">
    <property type="entry name" value="Sensor histidine kinase DcuS"/>
    <property type="match status" value="1"/>
</dbReference>
<keyword evidence="13 14" id="KW-0472">Membrane</keyword>
<keyword evidence="8" id="KW-0547">Nucleotide-binding</keyword>
<gene>
    <name evidence="17" type="primary">dcuS</name>
    <name evidence="17" type="ORF">H0A61_01563</name>
</gene>
<dbReference type="InterPro" id="IPR016120">
    <property type="entry name" value="Sig_transdc_His_kin_SpoOB"/>
</dbReference>
<protein>
    <recommendedName>
        <fullName evidence="3">histidine kinase</fullName>
        <ecNumber evidence="3">2.7.13.3</ecNumber>
    </recommendedName>
</protein>
<keyword evidence="9 17" id="KW-0418">Kinase</keyword>
<dbReference type="RefSeq" id="WP_206706562.1">
    <property type="nucleotide sequence ID" value="NZ_CP059066.1"/>
</dbReference>
<evidence type="ECO:0000313" key="18">
    <source>
        <dbReference type="Proteomes" id="UP000662904"/>
    </source>
</evidence>
<dbReference type="SMART" id="SM00387">
    <property type="entry name" value="HATPase_c"/>
    <property type="match status" value="1"/>
</dbReference>
<keyword evidence="6 17" id="KW-0808">Transferase</keyword>
<evidence type="ECO:0000256" key="13">
    <source>
        <dbReference type="ARBA" id="ARBA00023136"/>
    </source>
</evidence>
<sequence>MRQARKTPVKMKNKIIFLVVLLIIITLLTVGVIIERVVVARFENRLGQHALDIAHSVAEIPEIKEYIGKPNGHLVIQPIADEIRKKTDAEFIVVIDMNRIRYSHPVPERIGKTFVGGDEGPVLQGMEYTSKAVGTLGPSLRALVPVYKDGRQVGAVAVGIMITDVNAMIWSLRRWIILAIILGLVIGVIGANYLAENIKKAMFGLEPHEIAKLLKEREAVLESVREGILAVDREGKVTVLNNEARRLLGINKDIKGEDVSLYVPNTRLKEVIKTGQAEYDQEQRILNARILTNRVPIKVNDEVVGAIASFRDMTEVRAMAEELTGVKKYVDALRVQNHEFLNKLHTISGLIQLGENDSAVEYISKVSNFHQNIISFITRKIKDPSVGGLLLGKSGRCRELGIDFNVDRDSFLGPSKNIDSNTLVVIIGNLIENAMEAVLKVKKGKRKIYFSIFDESNRVFITVKDTGPGIPDEIKDRVFEKGFTTKKDEDGGYGLYLVKSLVESYNGEIYFDSVLGRGTEFTVNLPN</sequence>
<organism evidence="17 18">
    <name type="scientific">Koleobacter methoxysyntrophicus</name>
    <dbReference type="NCBI Taxonomy" id="2751313"/>
    <lineage>
        <taxon>Bacteria</taxon>
        <taxon>Bacillati</taxon>
        <taxon>Bacillota</taxon>
        <taxon>Clostridia</taxon>
        <taxon>Koleobacterales</taxon>
        <taxon>Koleobacteraceae</taxon>
        <taxon>Koleobacter</taxon>
    </lineage>
</organism>
<dbReference type="SUPFAM" id="SSF55890">
    <property type="entry name" value="Sporulation response regulatory protein Spo0B"/>
    <property type="match status" value="1"/>
</dbReference>
<evidence type="ECO:0000256" key="8">
    <source>
        <dbReference type="ARBA" id="ARBA00022741"/>
    </source>
</evidence>
<dbReference type="AlphaFoldDB" id="A0A8A0RN06"/>
<evidence type="ECO:0000259" key="16">
    <source>
        <dbReference type="PROSITE" id="PS50112"/>
    </source>
</evidence>
<dbReference type="Proteomes" id="UP000662904">
    <property type="component" value="Chromosome"/>
</dbReference>
<dbReference type="Pfam" id="PF00989">
    <property type="entry name" value="PAS"/>
    <property type="match status" value="1"/>
</dbReference>
<dbReference type="Pfam" id="PF02518">
    <property type="entry name" value="HATPase_c"/>
    <property type="match status" value="1"/>
</dbReference>
<keyword evidence="11 14" id="KW-1133">Transmembrane helix</keyword>
<dbReference type="InterPro" id="IPR029151">
    <property type="entry name" value="Sensor-like_sf"/>
</dbReference>
<feature type="transmembrane region" description="Helical" evidence="14">
    <location>
        <begin position="175"/>
        <end position="195"/>
    </location>
</feature>
<feature type="domain" description="PAS" evidence="16">
    <location>
        <begin position="213"/>
        <end position="253"/>
    </location>
</feature>
<dbReference type="InterPro" id="IPR033463">
    <property type="entry name" value="sCache_3"/>
</dbReference>
<dbReference type="PANTHER" id="PTHR43547">
    <property type="entry name" value="TWO-COMPONENT HISTIDINE KINASE"/>
    <property type="match status" value="1"/>
</dbReference>
<dbReference type="InterPro" id="IPR003594">
    <property type="entry name" value="HATPase_dom"/>
</dbReference>
<dbReference type="InterPro" id="IPR013767">
    <property type="entry name" value="PAS_fold"/>
</dbReference>
<dbReference type="GO" id="GO:0005886">
    <property type="term" value="C:plasma membrane"/>
    <property type="evidence" value="ECO:0007669"/>
    <property type="project" value="UniProtKB-SubCell"/>
</dbReference>
<accession>A0A8A0RN06</accession>
<evidence type="ECO:0000256" key="11">
    <source>
        <dbReference type="ARBA" id="ARBA00022989"/>
    </source>
</evidence>
<evidence type="ECO:0000313" key="17">
    <source>
        <dbReference type="EMBL" id="QSQ09204.1"/>
    </source>
</evidence>
<dbReference type="InterPro" id="IPR036890">
    <property type="entry name" value="HATPase_C_sf"/>
</dbReference>
<dbReference type="InterPro" id="IPR000014">
    <property type="entry name" value="PAS"/>
</dbReference>
<evidence type="ECO:0000256" key="4">
    <source>
        <dbReference type="ARBA" id="ARBA00022475"/>
    </source>
</evidence>
<dbReference type="PROSITE" id="PS50112">
    <property type="entry name" value="PAS"/>
    <property type="match status" value="1"/>
</dbReference>
<evidence type="ECO:0000259" key="15">
    <source>
        <dbReference type="PROSITE" id="PS50109"/>
    </source>
</evidence>
<dbReference type="Pfam" id="PF17203">
    <property type="entry name" value="sCache_3_2"/>
    <property type="match status" value="1"/>
</dbReference>
<keyword evidence="10" id="KW-0067">ATP-binding</keyword>
<feature type="domain" description="Histidine kinase" evidence="15">
    <location>
        <begin position="419"/>
        <end position="527"/>
    </location>
</feature>
<evidence type="ECO:0000256" key="3">
    <source>
        <dbReference type="ARBA" id="ARBA00012438"/>
    </source>
</evidence>
<dbReference type="Pfam" id="PF14689">
    <property type="entry name" value="SPOB_a"/>
    <property type="match status" value="1"/>
</dbReference>
<dbReference type="EMBL" id="CP059066">
    <property type="protein sequence ID" value="QSQ09204.1"/>
    <property type="molecule type" value="Genomic_DNA"/>
</dbReference>
<dbReference type="KEGG" id="kme:H0A61_01563"/>